<evidence type="ECO:0000256" key="2">
    <source>
        <dbReference type="ARBA" id="ARBA00022448"/>
    </source>
</evidence>
<evidence type="ECO:0000256" key="5">
    <source>
        <dbReference type="ARBA" id="ARBA00022989"/>
    </source>
</evidence>
<keyword evidence="6 7" id="KW-0472">Membrane</keyword>
<comment type="similarity">
    <text evidence="7">Belongs to the binding-protein-dependent transport system permease family.</text>
</comment>
<sequence>MGTLKETKKWYFIFLAIWTLIADIPFLFMFFTSIKTQTELLMGNTWQVPKQPTIGNYSTVIQGNFFTYLKNSVIAVSISVILILIVSSMAAYVFARMKFALNNILYSVIIAGMAIPIHVTLIPIYVLTNKMKLYDTIFALVGPYVALSLPMSIFILTEFMREIPVELEEAAKIDGCSMFRLYSDILLPLSRPALITVGIYNGTYLWNEFVFALVLTSSPQKRTLPLGIWDFQARYGSDIPAIMAFLTLSLLPMLIAYILGQDKIIKGMMAGAVKG</sequence>
<comment type="caution">
    <text evidence="9">The sequence shown here is derived from an EMBL/GenBank/DDBJ whole genome shotgun (WGS) entry which is preliminary data.</text>
</comment>
<evidence type="ECO:0000256" key="7">
    <source>
        <dbReference type="RuleBase" id="RU363032"/>
    </source>
</evidence>
<keyword evidence="3" id="KW-1003">Cell membrane</keyword>
<dbReference type="PANTHER" id="PTHR43744:SF12">
    <property type="entry name" value="ABC TRANSPORTER PERMEASE PROTEIN MG189-RELATED"/>
    <property type="match status" value="1"/>
</dbReference>
<accession>A0A7C5Z7H0</accession>
<keyword evidence="2 7" id="KW-0813">Transport</keyword>
<feature type="transmembrane region" description="Helical" evidence="7">
    <location>
        <begin position="73"/>
        <end position="95"/>
    </location>
</feature>
<feature type="transmembrane region" description="Helical" evidence="7">
    <location>
        <begin position="239"/>
        <end position="259"/>
    </location>
</feature>
<feature type="transmembrane region" description="Helical" evidence="7">
    <location>
        <begin position="137"/>
        <end position="160"/>
    </location>
</feature>
<evidence type="ECO:0000256" key="6">
    <source>
        <dbReference type="ARBA" id="ARBA00023136"/>
    </source>
</evidence>
<dbReference type="CDD" id="cd06261">
    <property type="entry name" value="TM_PBP2"/>
    <property type="match status" value="1"/>
</dbReference>
<reference evidence="9" key="1">
    <citation type="journal article" date="2020" name="mSystems">
        <title>Genome- and Community-Level Interaction Insights into Carbon Utilization and Element Cycling Functions of Hydrothermarchaeota in Hydrothermal Sediment.</title>
        <authorList>
            <person name="Zhou Z."/>
            <person name="Liu Y."/>
            <person name="Xu W."/>
            <person name="Pan J."/>
            <person name="Luo Z.H."/>
            <person name="Li M."/>
        </authorList>
    </citation>
    <scope>NUCLEOTIDE SEQUENCE [LARGE SCALE GENOMIC DNA]</scope>
    <source>
        <strain evidence="9">SpSt-102</strain>
    </source>
</reference>
<feature type="transmembrane region" description="Helical" evidence="7">
    <location>
        <begin position="104"/>
        <end position="125"/>
    </location>
</feature>
<dbReference type="GO" id="GO:0005886">
    <property type="term" value="C:plasma membrane"/>
    <property type="evidence" value="ECO:0007669"/>
    <property type="project" value="UniProtKB-SubCell"/>
</dbReference>
<evidence type="ECO:0000256" key="1">
    <source>
        <dbReference type="ARBA" id="ARBA00004651"/>
    </source>
</evidence>
<dbReference type="PROSITE" id="PS50928">
    <property type="entry name" value="ABC_TM1"/>
    <property type="match status" value="1"/>
</dbReference>
<feature type="domain" description="ABC transmembrane type-1" evidence="8">
    <location>
        <begin position="69"/>
        <end position="260"/>
    </location>
</feature>
<evidence type="ECO:0000256" key="4">
    <source>
        <dbReference type="ARBA" id="ARBA00022692"/>
    </source>
</evidence>
<dbReference type="AlphaFoldDB" id="A0A7C5Z7H0"/>
<comment type="subcellular location">
    <subcellularLocation>
        <location evidence="1 7">Cell membrane</location>
        <topology evidence="1 7">Multi-pass membrane protein</topology>
    </subcellularLocation>
</comment>
<dbReference type="Pfam" id="PF00528">
    <property type="entry name" value="BPD_transp_1"/>
    <property type="match status" value="1"/>
</dbReference>
<dbReference type="InterPro" id="IPR000515">
    <property type="entry name" value="MetI-like"/>
</dbReference>
<protein>
    <submittedName>
        <fullName evidence="9">Carbohydrate ABC transporter permease</fullName>
    </submittedName>
</protein>
<keyword evidence="5 7" id="KW-1133">Transmembrane helix</keyword>
<evidence type="ECO:0000256" key="3">
    <source>
        <dbReference type="ARBA" id="ARBA00022475"/>
    </source>
</evidence>
<evidence type="ECO:0000313" key="9">
    <source>
        <dbReference type="EMBL" id="HHS02061.1"/>
    </source>
</evidence>
<gene>
    <name evidence="9" type="ORF">ENL71_06085</name>
</gene>
<proteinExistence type="inferred from homology"/>
<name>A0A7C5Z7H0_9FIRM</name>
<dbReference type="SUPFAM" id="SSF161098">
    <property type="entry name" value="MetI-like"/>
    <property type="match status" value="1"/>
</dbReference>
<dbReference type="PANTHER" id="PTHR43744">
    <property type="entry name" value="ABC TRANSPORTER PERMEASE PROTEIN MG189-RELATED-RELATED"/>
    <property type="match status" value="1"/>
</dbReference>
<organism evidence="9">
    <name type="scientific">Caldicellulosiruptor owensensis</name>
    <dbReference type="NCBI Taxonomy" id="55205"/>
    <lineage>
        <taxon>Bacteria</taxon>
        <taxon>Bacillati</taxon>
        <taxon>Bacillota</taxon>
        <taxon>Bacillota incertae sedis</taxon>
        <taxon>Caldicellulosiruptorales</taxon>
        <taxon>Caldicellulosiruptoraceae</taxon>
        <taxon>Caldicellulosiruptor</taxon>
    </lineage>
</organism>
<dbReference type="InterPro" id="IPR035906">
    <property type="entry name" value="MetI-like_sf"/>
</dbReference>
<dbReference type="EMBL" id="DRUZ01000079">
    <property type="protein sequence ID" value="HHS02061.1"/>
    <property type="molecule type" value="Genomic_DNA"/>
</dbReference>
<keyword evidence="4 7" id="KW-0812">Transmembrane</keyword>
<evidence type="ECO:0000259" key="8">
    <source>
        <dbReference type="PROSITE" id="PS50928"/>
    </source>
</evidence>
<feature type="transmembrane region" description="Helical" evidence="7">
    <location>
        <begin position="12"/>
        <end position="34"/>
    </location>
</feature>
<dbReference type="Gene3D" id="1.10.3720.10">
    <property type="entry name" value="MetI-like"/>
    <property type="match status" value="1"/>
</dbReference>
<dbReference type="GO" id="GO:0055085">
    <property type="term" value="P:transmembrane transport"/>
    <property type="evidence" value="ECO:0007669"/>
    <property type="project" value="InterPro"/>
</dbReference>